<feature type="domain" description="F-box" evidence="1">
    <location>
        <begin position="28"/>
        <end position="68"/>
    </location>
</feature>
<accession>A0A2P5A5A7</accession>
<name>A0A2P5A5A7_PARAD</name>
<dbReference type="InterPro" id="IPR050354">
    <property type="entry name" value="F-box/kelch-repeat_ARATH"/>
</dbReference>
<gene>
    <name evidence="2" type="ORF">PanWU01x14_367380</name>
</gene>
<dbReference type="InterPro" id="IPR015915">
    <property type="entry name" value="Kelch-typ_b-propeller"/>
</dbReference>
<dbReference type="PANTHER" id="PTHR24414">
    <property type="entry name" value="F-BOX/KELCH-REPEAT PROTEIN SKIP4"/>
    <property type="match status" value="1"/>
</dbReference>
<dbReference type="InterPro" id="IPR036047">
    <property type="entry name" value="F-box-like_dom_sf"/>
</dbReference>
<proteinExistence type="predicted"/>
<dbReference type="Proteomes" id="UP000237105">
    <property type="component" value="Unassembled WGS sequence"/>
</dbReference>
<dbReference type="SUPFAM" id="SSF117281">
    <property type="entry name" value="Kelch motif"/>
    <property type="match status" value="1"/>
</dbReference>
<dbReference type="SUPFAM" id="SSF81383">
    <property type="entry name" value="F-box domain"/>
    <property type="match status" value="1"/>
</dbReference>
<dbReference type="SMART" id="SM00256">
    <property type="entry name" value="FBOX"/>
    <property type="match status" value="1"/>
</dbReference>
<protein>
    <submittedName>
        <fullName evidence="2">F-box domain containing protein</fullName>
    </submittedName>
</protein>
<dbReference type="Pfam" id="PF00646">
    <property type="entry name" value="F-box"/>
    <property type="match status" value="1"/>
</dbReference>
<evidence type="ECO:0000313" key="3">
    <source>
        <dbReference type="Proteomes" id="UP000237105"/>
    </source>
</evidence>
<evidence type="ECO:0000313" key="2">
    <source>
        <dbReference type="EMBL" id="PON31736.1"/>
    </source>
</evidence>
<dbReference type="PANTHER" id="PTHR24414:SF23">
    <property type="entry name" value="F-BOX_KELCH-REPEAT PROTEIN SKIP6"/>
    <property type="match status" value="1"/>
</dbReference>
<dbReference type="AlphaFoldDB" id="A0A2P5A5A7"/>
<comment type="caution">
    <text evidence="2">The sequence shown here is derived from an EMBL/GenBank/DDBJ whole genome shotgun (WGS) entry which is preliminary data.</text>
</comment>
<reference evidence="3" key="1">
    <citation type="submission" date="2016-06" db="EMBL/GenBank/DDBJ databases">
        <title>Parallel loss of symbiosis genes in relatives of nitrogen-fixing non-legume Parasponia.</title>
        <authorList>
            <person name="Van Velzen R."/>
            <person name="Holmer R."/>
            <person name="Bu F."/>
            <person name="Rutten L."/>
            <person name="Van Zeijl A."/>
            <person name="Liu W."/>
            <person name="Santuari L."/>
            <person name="Cao Q."/>
            <person name="Sharma T."/>
            <person name="Shen D."/>
            <person name="Roswanjaya Y."/>
            <person name="Wardhani T."/>
            <person name="Kalhor M.S."/>
            <person name="Jansen J."/>
            <person name="Van den Hoogen J."/>
            <person name="Gungor B."/>
            <person name="Hartog M."/>
            <person name="Hontelez J."/>
            <person name="Verver J."/>
            <person name="Yang W.-C."/>
            <person name="Schijlen E."/>
            <person name="Repin R."/>
            <person name="Schilthuizen M."/>
            <person name="Schranz E."/>
            <person name="Heidstra R."/>
            <person name="Miyata K."/>
            <person name="Fedorova E."/>
            <person name="Kohlen W."/>
            <person name="Bisseling T."/>
            <person name="Smit S."/>
            <person name="Geurts R."/>
        </authorList>
    </citation>
    <scope>NUCLEOTIDE SEQUENCE [LARGE SCALE GENOMIC DNA]</scope>
    <source>
        <strain evidence="3">cv. WU1-14</strain>
    </source>
</reference>
<keyword evidence="3" id="KW-1185">Reference proteome</keyword>
<dbReference type="OrthoDB" id="1110797at2759"/>
<sequence>MSMSPIKTKKRRIESVSTTTSEVIISGLPDDVSLNVLARVPRCCHPILAAVSKRIRSVVTSPDLFAIRSCLNCAGDQIYLIADEGTQTPTEWFVVQRKPGGNVNGPILAPIPSGPLMYRPDTSAYAVAGVKIYVLGGLTCEGRPSSDVWVLDCRSPTRGSGAKACGCGALSRRRPWLAVEYT</sequence>
<dbReference type="InterPro" id="IPR001810">
    <property type="entry name" value="F-box_dom"/>
</dbReference>
<dbReference type="STRING" id="3476.A0A2P5A5A7"/>
<dbReference type="EMBL" id="JXTB01000940">
    <property type="protein sequence ID" value="PON31736.1"/>
    <property type="molecule type" value="Genomic_DNA"/>
</dbReference>
<evidence type="ECO:0000259" key="1">
    <source>
        <dbReference type="SMART" id="SM00256"/>
    </source>
</evidence>
<organism evidence="2 3">
    <name type="scientific">Parasponia andersonii</name>
    <name type="common">Sponia andersonii</name>
    <dbReference type="NCBI Taxonomy" id="3476"/>
    <lineage>
        <taxon>Eukaryota</taxon>
        <taxon>Viridiplantae</taxon>
        <taxon>Streptophyta</taxon>
        <taxon>Embryophyta</taxon>
        <taxon>Tracheophyta</taxon>
        <taxon>Spermatophyta</taxon>
        <taxon>Magnoliopsida</taxon>
        <taxon>eudicotyledons</taxon>
        <taxon>Gunneridae</taxon>
        <taxon>Pentapetalae</taxon>
        <taxon>rosids</taxon>
        <taxon>fabids</taxon>
        <taxon>Rosales</taxon>
        <taxon>Cannabaceae</taxon>
        <taxon>Parasponia</taxon>
    </lineage>
</organism>
<dbReference type="CDD" id="cd22152">
    <property type="entry name" value="F-box_AtAFR-like"/>
    <property type="match status" value="1"/>
</dbReference>